<keyword evidence="4" id="KW-0496">Mitochondrion</keyword>
<dbReference type="PANTHER" id="PTHR44889">
    <property type="entry name" value="INACTIVE HYDROXYSTEROID DEHYDROGENASE-LIKE PROTEIN 1"/>
    <property type="match status" value="1"/>
</dbReference>
<evidence type="ECO:0000256" key="2">
    <source>
        <dbReference type="ARBA" id="ARBA00022857"/>
    </source>
</evidence>
<sequence length="334" mass="37117">MAYTTFPEMLAADGSMTGPLVLGFAIVGFAAVLALVCDAVQEILFGVVAHLLPLLWPDRTPLNVKYGKWAVITGSTDGIGKEYAKELAKRGLNIVLISRNIDKLHKIASEIEQDCGVDVKSIQADFSKGQMVFDHIAKELEGVEIGILINNVGMNYPYPMYVSEVPDSTLWDLVNVNVGAVTHMTKLVLPAMQGRKRGAIVNVSSSAELQPMPLMAVYAATKSYIKSFTEALRIEYAEDNITVQHLFPLFVNTKMNAFSYRLQETSLFVPDAKMYAVNAVNTLGMVKHSTGYWAHGIQHFFLRLPPVWIRTLIGEFMTHSFRSDYFSRKGMKVE</sequence>
<dbReference type="InterPro" id="IPR036291">
    <property type="entry name" value="NAD(P)-bd_dom_sf"/>
</dbReference>
<keyword evidence="6" id="KW-1133">Transmembrane helix</keyword>
<dbReference type="OrthoDB" id="5545019at2759"/>
<dbReference type="Proteomes" id="UP000694846">
    <property type="component" value="Unplaced"/>
</dbReference>
<dbReference type="FunFam" id="3.40.50.720:FF:000137">
    <property type="entry name" value="Hydroxysteroid (17-beta) dehydrogenase 3"/>
    <property type="match status" value="1"/>
</dbReference>
<dbReference type="InterPro" id="IPR052149">
    <property type="entry name" value="17-beta-HSD3-like"/>
</dbReference>
<keyword evidence="3" id="KW-0560">Oxidoreductase</keyword>
<dbReference type="InterPro" id="IPR002347">
    <property type="entry name" value="SDR_fam"/>
</dbReference>
<name>A0A8B8G9U2_9HEMI</name>
<protein>
    <submittedName>
        <fullName evidence="8">Inactive hydroxysteroid dehydrogenase-like protein 1</fullName>
    </submittedName>
</protein>
<dbReference type="InterPro" id="IPR020904">
    <property type="entry name" value="Sc_DH/Rdtase_CS"/>
</dbReference>
<keyword evidence="2" id="KW-0521">NADP</keyword>
<dbReference type="RefSeq" id="XP_025419648.1">
    <property type="nucleotide sequence ID" value="XM_025563863.1"/>
</dbReference>
<evidence type="ECO:0000313" key="8">
    <source>
        <dbReference type="RefSeq" id="XP_025419648.1"/>
    </source>
</evidence>
<evidence type="ECO:0000256" key="3">
    <source>
        <dbReference type="ARBA" id="ARBA00023002"/>
    </source>
</evidence>
<accession>A0A8B8G9U2</accession>
<gene>
    <name evidence="8" type="primary">LOC112689947</name>
</gene>
<dbReference type="SUPFAM" id="SSF51735">
    <property type="entry name" value="NAD(P)-binding Rossmann-fold domains"/>
    <property type="match status" value="1"/>
</dbReference>
<proteinExistence type="inferred from homology"/>
<dbReference type="Pfam" id="PF00106">
    <property type="entry name" value="adh_short"/>
    <property type="match status" value="1"/>
</dbReference>
<keyword evidence="7" id="KW-1185">Reference proteome</keyword>
<comment type="subcellular location">
    <subcellularLocation>
        <location evidence="1">Mitochondrion</location>
    </subcellularLocation>
</comment>
<dbReference type="Gene3D" id="3.40.50.720">
    <property type="entry name" value="NAD(P)-binding Rossmann-like Domain"/>
    <property type="match status" value="1"/>
</dbReference>
<dbReference type="CDD" id="cd05356">
    <property type="entry name" value="17beta-HSD1_like_SDR_c"/>
    <property type="match status" value="1"/>
</dbReference>
<evidence type="ECO:0000256" key="5">
    <source>
        <dbReference type="ARBA" id="ARBA00038261"/>
    </source>
</evidence>
<feature type="transmembrane region" description="Helical" evidence="6">
    <location>
        <begin position="20"/>
        <end position="40"/>
    </location>
</feature>
<evidence type="ECO:0000256" key="1">
    <source>
        <dbReference type="ARBA" id="ARBA00004173"/>
    </source>
</evidence>
<evidence type="ECO:0000256" key="6">
    <source>
        <dbReference type="SAM" id="Phobius"/>
    </source>
</evidence>
<dbReference type="AlphaFoldDB" id="A0A8B8G9U2"/>
<evidence type="ECO:0000313" key="7">
    <source>
        <dbReference type="Proteomes" id="UP000694846"/>
    </source>
</evidence>
<dbReference type="GeneID" id="112689947"/>
<evidence type="ECO:0000256" key="4">
    <source>
        <dbReference type="ARBA" id="ARBA00023128"/>
    </source>
</evidence>
<dbReference type="PROSITE" id="PS00061">
    <property type="entry name" value="ADH_SHORT"/>
    <property type="match status" value="1"/>
</dbReference>
<comment type="similarity">
    <text evidence="5">Belongs to the short-chain dehydrogenases/reductases (SDR) family. 17-beta-HSD 3 subfamily.</text>
</comment>
<dbReference type="PRINTS" id="PR00080">
    <property type="entry name" value="SDRFAMILY"/>
</dbReference>
<keyword evidence="6" id="KW-0812">Transmembrane</keyword>
<dbReference type="PRINTS" id="PR00081">
    <property type="entry name" value="GDHRDH"/>
</dbReference>
<keyword evidence="6" id="KW-0472">Membrane</keyword>
<dbReference type="GO" id="GO:0016491">
    <property type="term" value="F:oxidoreductase activity"/>
    <property type="evidence" value="ECO:0007669"/>
    <property type="project" value="UniProtKB-KW"/>
</dbReference>
<dbReference type="GO" id="GO:0005739">
    <property type="term" value="C:mitochondrion"/>
    <property type="evidence" value="ECO:0007669"/>
    <property type="project" value="UniProtKB-SubCell"/>
</dbReference>
<reference evidence="8" key="1">
    <citation type="submission" date="2025-08" db="UniProtKB">
        <authorList>
            <consortium name="RefSeq"/>
        </authorList>
    </citation>
    <scope>IDENTIFICATION</scope>
    <source>
        <tissue evidence="8">Whole body</tissue>
    </source>
</reference>
<dbReference type="PANTHER" id="PTHR44889:SF1">
    <property type="entry name" value="INACTIVE HYDROXYSTEROID DEHYDROGENASE-LIKE PROTEIN 1"/>
    <property type="match status" value="1"/>
</dbReference>
<organism evidence="7 8">
    <name type="scientific">Sipha flava</name>
    <name type="common">yellow sugarcane aphid</name>
    <dbReference type="NCBI Taxonomy" id="143950"/>
    <lineage>
        <taxon>Eukaryota</taxon>
        <taxon>Metazoa</taxon>
        <taxon>Ecdysozoa</taxon>
        <taxon>Arthropoda</taxon>
        <taxon>Hexapoda</taxon>
        <taxon>Insecta</taxon>
        <taxon>Pterygota</taxon>
        <taxon>Neoptera</taxon>
        <taxon>Paraneoptera</taxon>
        <taxon>Hemiptera</taxon>
        <taxon>Sternorrhyncha</taxon>
        <taxon>Aphidomorpha</taxon>
        <taxon>Aphidoidea</taxon>
        <taxon>Aphididae</taxon>
        <taxon>Sipha</taxon>
    </lineage>
</organism>
<dbReference type="PIRSF" id="PIRSF000126">
    <property type="entry name" value="11-beta-HSD1"/>
    <property type="match status" value="1"/>
</dbReference>